<dbReference type="AlphaFoldDB" id="J3N372"/>
<organism evidence="1">
    <name type="scientific">Oryza brachyantha</name>
    <name type="common">malo sina</name>
    <dbReference type="NCBI Taxonomy" id="4533"/>
    <lineage>
        <taxon>Eukaryota</taxon>
        <taxon>Viridiplantae</taxon>
        <taxon>Streptophyta</taxon>
        <taxon>Embryophyta</taxon>
        <taxon>Tracheophyta</taxon>
        <taxon>Spermatophyta</taxon>
        <taxon>Magnoliopsida</taxon>
        <taxon>Liliopsida</taxon>
        <taxon>Poales</taxon>
        <taxon>Poaceae</taxon>
        <taxon>BOP clade</taxon>
        <taxon>Oryzoideae</taxon>
        <taxon>Oryzeae</taxon>
        <taxon>Oryzinae</taxon>
        <taxon>Oryza</taxon>
    </lineage>
</organism>
<accession>J3N372</accession>
<evidence type="ECO:0000313" key="2">
    <source>
        <dbReference type="Proteomes" id="UP000006038"/>
    </source>
</evidence>
<proteinExistence type="predicted"/>
<evidence type="ECO:0000313" key="1">
    <source>
        <dbReference type="EnsemblPlants" id="OB10G19700.1"/>
    </source>
</evidence>
<reference evidence="1" key="1">
    <citation type="journal article" date="2013" name="Nat. Commun.">
        <title>Whole-genome sequencing of Oryza brachyantha reveals mechanisms underlying Oryza genome evolution.</title>
        <authorList>
            <person name="Chen J."/>
            <person name="Huang Q."/>
            <person name="Gao D."/>
            <person name="Wang J."/>
            <person name="Lang Y."/>
            <person name="Liu T."/>
            <person name="Li B."/>
            <person name="Bai Z."/>
            <person name="Luis Goicoechea J."/>
            <person name="Liang C."/>
            <person name="Chen C."/>
            <person name="Zhang W."/>
            <person name="Sun S."/>
            <person name="Liao Y."/>
            <person name="Zhang X."/>
            <person name="Yang L."/>
            <person name="Song C."/>
            <person name="Wang M."/>
            <person name="Shi J."/>
            <person name="Liu G."/>
            <person name="Liu J."/>
            <person name="Zhou H."/>
            <person name="Zhou W."/>
            <person name="Yu Q."/>
            <person name="An N."/>
            <person name="Chen Y."/>
            <person name="Cai Q."/>
            <person name="Wang B."/>
            <person name="Liu B."/>
            <person name="Min J."/>
            <person name="Huang Y."/>
            <person name="Wu H."/>
            <person name="Li Z."/>
            <person name="Zhang Y."/>
            <person name="Yin Y."/>
            <person name="Song W."/>
            <person name="Jiang J."/>
            <person name="Jackson S.A."/>
            <person name="Wing R.A."/>
            <person name="Wang J."/>
            <person name="Chen M."/>
        </authorList>
    </citation>
    <scope>NUCLEOTIDE SEQUENCE [LARGE SCALE GENOMIC DNA]</scope>
    <source>
        <strain evidence="1">cv. IRGC 101232</strain>
    </source>
</reference>
<name>J3N372_ORYBR</name>
<dbReference type="Gramene" id="OB10G19700.1">
    <property type="protein sequence ID" value="OB10G19700.1"/>
    <property type="gene ID" value="OB10G19700"/>
</dbReference>
<dbReference type="Proteomes" id="UP000006038">
    <property type="component" value="Chromosome 10"/>
</dbReference>
<protein>
    <submittedName>
        <fullName evidence="1">Uncharacterized protein</fullName>
    </submittedName>
</protein>
<keyword evidence="2" id="KW-1185">Reference proteome</keyword>
<sequence>HTISSSIIGRISNLLYKACTNILNSILELNALGNSHTILCDFWCTKALLNNHIATLGPIVTLTASANSSTPLSIKARASTPNLISLAA</sequence>
<dbReference type="AntiFam" id="ANF00222">
    <property type="entry name" value="Shadow ORF (opposite groL1)"/>
</dbReference>
<dbReference type="HOGENOM" id="CLU_2475479_0_0_1"/>
<reference evidence="1" key="2">
    <citation type="submission" date="2013-04" db="UniProtKB">
        <authorList>
            <consortium name="EnsemblPlants"/>
        </authorList>
    </citation>
    <scope>IDENTIFICATION</scope>
</reference>
<dbReference type="EnsemblPlants" id="OB10G19700.1">
    <property type="protein sequence ID" value="OB10G19700.1"/>
    <property type="gene ID" value="OB10G19700"/>
</dbReference>